<name>A0AA39UAB2_9AGAR</name>
<accession>A0AA39UAB2</accession>
<keyword evidence="2" id="KW-1185">Reference proteome</keyword>
<reference evidence="1" key="1">
    <citation type="submission" date="2023-06" db="EMBL/GenBank/DDBJ databases">
        <authorList>
            <consortium name="Lawrence Berkeley National Laboratory"/>
            <person name="Ahrendt S."/>
            <person name="Sahu N."/>
            <person name="Indic B."/>
            <person name="Wong-Bajracharya J."/>
            <person name="Merenyi Z."/>
            <person name="Ke H.-M."/>
            <person name="Monk M."/>
            <person name="Kocsube S."/>
            <person name="Drula E."/>
            <person name="Lipzen A."/>
            <person name="Balint B."/>
            <person name="Henrissat B."/>
            <person name="Andreopoulos B."/>
            <person name="Martin F.M."/>
            <person name="Harder C.B."/>
            <person name="Rigling D."/>
            <person name="Ford K.L."/>
            <person name="Foster G.D."/>
            <person name="Pangilinan J."/>
            <person name="Papanicolaou A."/>
            <person name="Barry K."/>
            <person name="LaButti K."/>
            <person name="Viragh M."/>
            <person name="Koriabine M."/>
            <person name="Yan M."/>
            <person name="Riley R."/>
            <person name="Champramary S."/>
            <person name="Plett K.L."/>
            <person name="Tsai I.J."/>
            <person name="Slot J."/>
            <person name="Sipos G."/>
            <person name="Plett J."/>
            <person name="Nagy L.G."/>
            <person name="Grigoriev I.V."/>
        </authorList>
    </citation>
    <scope>NUCLEOTIDE SEQUENCE</scope>
    <source>
        <strain evidence="1">ICMP 16352</strain>
    </source>
</reference>
<dbReference type="AlphaFoldDB" id="A0AA39UAB2"/>
<gene>
    <name evidence="1" type="ORF">IW261DRAFT_498762</name>
</gene>
<evidence type="ECO:0000313" key="1">
    <source>
        <dbReference type="EMBL" id="KAK0475079.1"/>
    </source>
</evidence>
<evidence type="ECO:0000313" key="2">
    <source>
        <dbReference type="Proteomes" id="UP001175227"/>
    </source>
</evidence>
<organism evidence="1 2">
    <name type="scientific">Armillaria novae-zelandiae</name>
    <dbReference type="NCBI Taxonomy" id="153914"/>
    <lineage>
        <taxon>Eukaryota</taxon>
        <taxon>Fungi</taxon>
        <taxon>Dikarya</taxon>
        <taxon>Basidiomycota</taxon>
        <taxon>Agaricomycotina</taxon>
        <taxon>Agaricomycetes</taxon>
        <taxon>Agaricomycetidae</taxon>
        <taxon>Agaricales</taxon>
        <taxon>Marasmiineae</taxon>
        <taxon>Physalacriaceae</taxon>
        <taxon>Armillaria</taxon>
    </lineage>
</organism>
<dbReference type="Proteomes" id="UP001175227">
    <property type="component" value="Unassembled WGS sequence"/>
</dbReference>
<dbReference type="EMBL" id="JAUEPR010000024">
    <property type="protein sequence ID" value="KAK0475079.1"/>
    <property type="molecule type" value="Genomic_DNA"/>
</dbReference>
<comment type="caution">
    <text evidence="1">The sequence shown here is derived from an EMBL/GenBank/DDBJ whole genome shotgun (WGS) entry which is preliminary data.</text>
</comment>
<proteinExistence type="predicted"/>
<sequence>MSAKAVVRVLNSLVNLEEIKLQGYGPKIFRKKESMEAPLFKYLFADNRIKKVHLHNCKFFKLEDLFTFLQGFPEMKDLWIDKGFKCPASASAFSDNLLRESGTIYLETLRVISDFKNPFGILISPESPLSLKEMKALVVGTASCVQYDGVANVAKLADGFQKLALLNIGVYEALVTHDIQLNPFPIHQLRFLTFGLNTDRMELAPLLGKVDIAVQYYPIGVRTSKSHDQHLWLPYAAVASPFCVRQGAVDKAGCFPDAMEFVTESLRECQGPQVQRSHKCHRGNLL</sequence>
<protein>
    <submittedName>
        <fullName evidence="1">Uncharacterized protein</fullName>
    </submittedName>
</protein>